<evidence type="ECO:0000313" key="3">
    <source>
        <dbReference type="Proteomes" id="UP000307999"/>
    </source>
</evidence>
<dbReference type="PANTHER" id="PTHR34989:SF1">
    <property type="entry name" value="PROTEIN HDED"/>
    <property type="match status" value="1"/>
</dbReference>
<dbReference type="OrthoDB" id="9815400at2"/>
<feature type="transmembrane region" description="Helical" evidence="1">
    <location>
        <begin position="130"/>
        <end position="152"/>
    </location>
</feature>
<gene>
    <name evidence="2" type="ORF">E8M12_08395</name>
</gene>
<dbReference type="PANTHER" id="PTHR34989">
    <property type="entry name" value="PROTEIN HDED"/>
    <property type="match status" value="1"/>
</dbReference>
<feature type="transmembrane region" description="Helical" evidence="1">
    <location>
        <begin position="79"/>
        <end position="98"/>
    </location>
</feature>
<dbReference type="Pfam" id="PF03729">
    <property type="entry name" value="DUF308"/>
    <property type="match status" value="1"/>
</dbReference>
<dbReference type="Proteomes" id="UP000307999">
    <property type="component" value="Unassembled WGS sequence"/>
</dbReference>
<keyword evidence="1" id="KW-1133">Transmembrane helix</keyword>
<comment type="caution">
    <text evidence="2">The sequence shown here is derived from an EMBL/GenBank/DDBJ whole genome shotgun (WGS) entry which is preliminary data.</text>
</comment>
<sequence length="194" mass="20923">MNFGRTSMSIESEAIQDTSRVGMAFGIFILILGILAMVAPMITGMSISVIVGLILLFAGIVQLMFAFKAQSFSSGLFKFLFGGISTLGGLFMMVMPALGLMTLTIVLLVYFIFEGIFTLFVAFQVKPQRGWGWMLFSGIVTLALAAMIWASWPVSGAWAVGILVGVRLLFSGISIIVTSLATRQLSESIEKVVN</sequence>
<evidence type="ECO:0000313" key="2">
    <source>
        <dbReference type="EMBL" id="TKB45498.1"/>
    </source>
</evidence>
<dbReference type="AlphaFoldDB" id="A0A4V6WMK3"/>
<feature type="transmembrane region" description="Helical" evidence="1">
    <location>
        <begin position="158"/>
        <end position="181"/>
    </location>
</feature>
<keyword evidence="1" id="KW-0812">Transmembrane</keyword>
<keyword evidence="3" id="KW-1185">Reference proteome</keyword>
<protein>
    <submittedName>
        <fullName evidence="2">HdeD family acid-resistance protein</fullName>
    </submittedName>
</protein>
<dbReference type="InterPro" id="IPR052712">
    <property type="entry name" value="Acid_resist_chaperone_HdeD"/>
</dbReference>
<reference evidence="2 3" key="1">
    <citation type="submission" date="2019-04" db="EMBL/GenBank/DDBJ databases">
        <title>Thalassotalea guangxiensis sp. nov., isolated from sediment of the coastal wetland.</title>
        <authorList>
            <person name="Zheng S."/>
            <person name="Zhang D."/>
        </authorList>
    </citation>
    <scope>NUCLEOTIDE SEQUENCE [LARGE SCALE GENOMIC DNA]</scope>
    <source>
        <strain evidence="2 3">ZS-4</strain>
    </source>
</reference>
<name>A0A4V6WMK3_9GAMM</name>
<keyword evidence="1" id="KW-0472">Membrane</keyword>
<organism evidence="2 3">
    <name type="scientific">Thalassotalea mangrovi</name>
    <dbReference type="NCBI Taxonomy" id="2572245"/>
    <lineage>
        <taxon>Bacteria</taxon>
        <taxon>Pseudomonadati</taxon>
        <taxon>Pseudomonadota</taxon>
        <taxon>Gammaproteobacteria</taxon>
        <taxon>Alteromonadales</taxon>
        <taxon>Colwelliaceae</taxon>
        <taxon>Thalassotalea</taxon>
    </lineage>
</organism>
<dbReference type="GO" id="GO:0005886">
    <property type="term" value="C:plasma membrane"/>
    <property type="evidence" value="ECO:0007669"/>
    <property type="project" value="TreeGrafter"/>
</dbReference>
<evidence type="ECO:0000256" key="1">
    <source>
        <dbReference type="SAM" id="Phobius"/>
    </source>
</evidence>
<feature type="transmembrane region" description="Helical" evidence="1">
    <location>
        <begin position="45"/>
        <end position="67"/>
    </location>
</feature>
<dbReference type="InterPro" id="IPR005325">
    <property type="entry name" value="DUF308_memb"/>
</dbReference>
<accession>A0A4V6WMK3</accession>
<feature type="transmembrane region" description="Helical" evidence="1">
    <location>
        <begin position="21"/>
        <end position="39"/>
    </location>
</feature>
<dbReference type="EMBL" id="SWDB01000019">
    <property type="protein sequence ID" value="TKB45498.1"/>
    <property type="molecule type" value="Genomic_DNA"/>
</dbReference>
<proteinExistence type="predicted"/>
<feature type="transmembrane region" description="Helical" evidence="1">
    <location>
        <begin position="104"/>
        <end position="123"/>
    </location>
</feature>